<protein>
    <submittedName>
        <fullName evidence="1">Uncharacterized protein</fullName>
    </submittedName>
</protein>
<gene>
    <name evidence="1" type="ORF">M422DRAFT_49043</name>
</gene>
<keyword evidence="2" id="KW-1185">Reference proteome</keyword>
<dbReference type="Proteomes" id="UP000054279">
    <property type="component" value="Unassembled WGS sequence"/>
</dbReference>
<dbReference type="AlphaFoldDB" id="A0A0C9VGX6"/>
<evidence type="ECO:0000313" key="2">
    <source>
        <dbReference type="Proteomes" id="UP000054279"/>
    </source>
</evidence>
<sequence>MSCTHQYQERKVLLGRKPQRYSSTAQELRDLVLLLSSPEQSVFWSEDEKVGVLRLGGRMFATVNVYQRIFMTEEDRVGGHWCRRSIRVRSRTGNPPEFMTIFSKS</sequence>
<dbReference type="HOGENOM" id="CLU_2238323_0_0_1"/>
<name>A0A0C9VGX6_SPHS4</name>
<organism evidence="1 2">
    <name type="scientific">Sphaerobolus stellatus (strain SS14)</name>
    <dbReference type="NCBI Taxonomy" id="990650"/>
    <lineage>
        <taxon>Eukaryota</taxon>
        <taxon>Fungi</taxon>
        <taxon>Dikarya</taxon>
        <taxon>Basidiomycota</taxon>
        <taxon>Agaricomycotina</taxon>
        <taxon>Agaricomycetes</taxon>
        <taxon>Phallomycetidae</taxon>
        <taxon>Geastrales</taxon>
        <taxon>Sphaerobolaceae</taxon>
        <taxon>Sphaerobolus</taxon>
    </lineage>
</organism>
<evidence type="ECO:0000313" key="1">
    <source>
        <dbReference type="EMBL" id="KIJ40677.1"/>
    </source>
</evidence>
<accession>A0A0C9VGX6</accession>
<dbReference type="EMBL" id="KN837142">
    <property type="protein sequence ID" value="KIJ40677.1"/>
    <property type="molecule type" value="Genomic_DNA"/>
</dbReference>
<proteinExistence type="predicted"/>
<reference evidence="1 2" key="1">
    <citation type="submission" date="2014-06" db="EMBL/GenBank/DDBJ databases">
        <title>Evolutionary Origins and Diversification of the Mycorrhizal Mutualists.</title>
        <authorList>
            <consortium name="DOE Joint Genome Institute"/>
            <consortium name="Mycorrhizal Genomics Consortium"/>
            <person name="Kohler A."/>
            <person name="Kuo A."/>
            <person name="Nagy L.G."/>
            <person name="Floudas D."/>
            <person name="Copeland A."/>
            <person name="Barry K.W."/>
            <person name="Cichocki N."/>
            <person name="Veneault-Fourrey C."/>
            <person name="LaButti K."/>
            <person name="Lindquist E.A."/>
            <person name="Lipzen A."/>
            <person name="Lundell T."/>
            <person name="Morin E."/>
            <person name="Murat C."/>
            <person name="Riley R."/>
            <person name="Ohm R."/>
            <person name="Sun H."/>
            <person name="Tunlid A."/>
            <person name="Henrissat B."/>
            <person name="Grigoriev I.V."/>
            <person name="Hibbett D.S."/>
            <person name="Martin F."/>
        </authorList>
    </citation>
    <scope>NUCLEOTIDE SEQUENCE [LARGE SCALE GENOMIC DNA]</scope>
    <source>
        <strain evidence="1 2">SS14</strain>
    </source>
</reference>